<evidence type="ECO:0000313" key="2">
    <source>
        <dbReference type="EMBL" id="QHC01828.1"/>
    </source>
</evidence>
<dbReference type="EMBL" id="CP047156">
    <property type="protein sequence ID" value="QHC01828.1"/>
    <property type="molecule type" value="Genomic_DNA"/>
</dbReference>
<reference evidence="2 3" key="1">
    <citation type="journal article" date="2018" name="Int. J. Syst. Evol. Microbiol.">
        <title>Epidermidibacterium keratini gen. nov., sp. nov., a member of the family Sporichthyaceae, isolated from keratin epidermis.</title>
        <authorList>
            <person name="Lee D.G."/>
            <person name="Trujillo M.E."/>
            <person name="Kang S."/>
            <person name="Nam J.J."/>
            <person name="Kim Y.J."/>
        </authorList>
    </citation>
    <scope>NUCLEOTIDE SEQUENCE [LARGE SCALE GENOMIC DNA]</scope>
    <source>
        <strain evidence="2 3">EPI-7</strain>
    </source>
</reference>
<dbReference type="InterPro" id="IPR006311">
    <property type="entry name" value="TAT_signal"/>
</dbReference>
<sequence length="294" mass="32290">MSIDKCSEVPDAGRTRRRFLLVAAAGAPLLGGAVVLLRTGRDSTAIKAVGLVGAVLVMVGMIGAFVAERVAHWRARRAFAGEQLADLPQIPPDHDRARDIMSTRVGTENLADRFPAHIVASRRVPAGASAADLLVNIGGVRSRLRFGPREQIEPDVAIWSMPTGPLLPRLLVVEENRTHVAPRNTDVDIEHEGFNRRFRVFGSSSGGDVGDGVRHDEFARYASALLHPRAAQCLSRLPREHWFVIDREYAAVVGPPVAQRERVLLCADVLAEFVSLIPRHVRDGWGRSDYRTRD</sequence>
<name>A0A7L4YS00_9ACTN</name>
<proteinExistence type="predicted"/>
<keyword evidence="3" id="KW-1185">Reference proteome</keyword>
<organism evidence="2 3">
    <name type="scientific">Epidermidibacterium keratini</name>
    <dbReference type="NCBI Taxonomy" id="1891644"/>
    <lineage>
        <taxon>Bacteria</taxon>
        <taxon>Bacillati</taxon>
        <taxon>Actinomycetota</taxon>
        <taxon>Actinomycetes</taxon>
        <taxon>Sporichthyales</taxon>
        <taxon>Sporichthyaceae</taxon>
        <taxon>Epidermidibacterium</taxon>
    </lineage>
</organism>
<keyword evidence="1" id="KW-0812">Transmembrane</keyword>
<keyword evidence="1" id="KW-1133">Transmembrane helix</keyword>
<evidence type="ECO:0008006" key="4">
    <source>
        <dbReference type="Google" id="ProtNLM"/>
    </source>
</evidence>
<dbReference type="InParanoid" id="A0A7L4YS00"/>
<dbReference type="AlphaFoldDB" id="A0A7L4YS00"/>
<feature type="transmembrane region" description="Helical" evidence="1">
    <location>
        <begin position="20"/>
        <end position="39"/>
    </location>
</feature>
<dbReference type="KEGG" id="eke:EK0264_17115"/>
<gene>
    <name evidence="2" type="ORF">EK0264_17115</name>
</gene>
<evidence type="ECO:0000313" key="3">
    <source>
        <dbReference type="Proteomes" id="UP000463857"/>
    </source>
</evidence>
<dbReference type="PROSITE" id="PS51318">
    <property type="entry name" value="TAT"/>
    <property type="match status" value="1"/>
</dbReference>
<dbReference type="RefSeq" id="WP_159546952.1">
    <property type="nucleotide sequence ID" value="NZ_CP047156.1"/>
</dbReference>
<protein>
    <recommendedName>
        <fullName evidence="4">DUF3137 domain-containing protein</fullName>
    </recommendedName>
</protein>
<accession>A0A7L4YS00</accession>
<keyword evidence="1" id="KW-0472">Membrane</keyword>
<evidence type="ECO:0000256" key="1">
    <source>
        <dbReference type="SAM" id="Phobius"/>
    </source>
</evidence>
<feature type="transmembrane region" description="Helical" evidence="1">
    <location>
        <begin position="45"/>
        <end position="67"/>
    </location>
</feature>
<dbReference type="Proteomes" id="UP000463857">
    <property type="component" value="Chromosome"/>
</dbReference>
<dbReference type="OrthoDB" id="190895at2"/>